<organism evidence="5">
    <name type="scientific">Spathaspora passalidarum (strain NRRL Y-27907 / 11-Y1)</name>
    <dbReference type="NCBI Taxonomy" id="619300"/>
    <lineage>
        <taxon>Eukaryota</taxon>
        <taxon>Fungi</taxon>
        <taxon>Dikarya</taxon>
        <taxon>Ascomycota</taxon>
        <taxon>Saccharomycotina</taxon>
        <taxon>Pichiomycetes</taxon>
        <taxon>Debaryomycetaceae</taxon>
        <taxon>Spathaspora</taxon>
    </lineage>
</organism>
<evidence type="ECO:0000259" key="3">
    <source>
        <dbReference type="PROSITE" id="PS51824"/>
    </source>
</evidence>
<feature type="chain" id="PRO_5003442410" description="Flo11 domain-containing protein" evidence="2">
    <location>
        <begin position="21"/>
        <end position="1165"/>
    </location>
</feature>
<feature type="domain" description="Flo11" evidence="3">
    <location>
        <begin position="210"/>
        <end position="392"/>
    </location>
</feature>
<name>G3AKZ1_SPAPN</name>
<reference evidence="4 5" key="1">
    <citation type="journal article" date="2011" name="Proc. Natl. Acad. Sci. U.S.A.">
        <title>Comparative genomics of xylose-fermenting fungi for enhanced biofuel production.</title>
        <authorList>
            <person name="Wohlbach D.J."/>
            <person name="Kuo A."/>
            <person name="Sato T.K."/>
            <person name="Potts K.M."/>
            <person name="Salamov A.A."/>
            <person name="LaButti K.M."/>
            <person name="Sun H."/>
            <person name="Clum A."/>
            <person name="Pangilinan J.L."/>
            <person name="Lindquist E.A."/>
            <person name="Lucas S."/>
            <person name="Lapidus A."/>
            <person name="Jin M."/>
            <person name="Gunawan C."/>
            <person name="Balan V."/>
            <person name="Dale B.E."/>
            <person name="Jeffries T.W."/>
            <person name="Zinkel R."/>
            <person name="Barry K.W."/>
            <person name="Grigoriev I.V."/>
            <person name="Gasch A.P."/>
        </authorList>
    </citation>
    <scope>NUCLEOTIDE SEQUENCE [LARGE SCALE GENOMIC DNA]</scope>
    <source>
        <strain evidence="5">NRRL Y-27907 / 11-Y1</strain>
    </source>
</reference>
<gene>
    <name evidence="4" type="ORF">SPAPADRAFT_66046</name>
</gene>
<dbReference type="Proteomes" id="UP000000709">
    <property type="component" value="Unassembled WGS sequence"/>
</dbReference>
<dbReference type="InParanoid" id="G3AKZ1"/>
<dbReference type="KEGG" id="spaa:SPAPADRAFT_66046"/>
<feature type="domain" description="Flo11" evidence="3">
    <location>
        <begin position="28"/>
        <end position="214"/>
    </location>
</feature>
<proteinExistence type="predicted"/>
<feature type="region of interest" description="Disordered" evidence="1">
    <location>
        <begin position="926"/>
        <end position="1059"/>
    </location>
</feature>
<feature type="compositionally biased region" description="Acidic residues" evidence="1">
    <location>
        <begin position="545"/>
        <end position="554"/>
    </location>
</feature>
<feature type="compositionally biased region" description="Low complexity" evidence="1">
    <location>
        <begin position="985"/>
        <end position="995"/>
    </location>
</feature>
<evidence type="ECO:0000256" key="1">
    <source>
        <dbReference type="SAM" id="MobiDB-lite"/>
    </source>
</evidence>
<keyword evidence="5" id="KW-1185">Reference proteome</keyword>
<sequence>MQLSLFLYYFILQLPFTISALQVKRASSDNPTTLTWPAPFSYEKEDCPFYWGDRCPQGDNYPKPDWAPKIKTFQYVYLNYVQDREDLYEVMIEFELYTDNLPAGDLVSITFNNLRTPEDYIPNPQSALANWLDASESVSSSPYHFFVKWVMQAEYNGYQLCTTPFSIKYSWTPQIPSFKRALAVPNAVVEYVHDCYGEYPIQCWDQICGKKVNAEPSTITSTLANLPQPTDCPDSYEPMMCNYQGSGDGLEIFRFVSVHHISDLLYEVTIEFQLKDSLYPVRDLQEITIDQLTTPGNYLPNLQLYGNGMDPVGDSPYHWFFTFVMEAEDMGNFVCATPFSIYYQWSGFSKTYIHSCGELLDGIYDLPLQCWENTCVKPLQETTTESEKESSTEPIEIELTESSEETSTEETSTENEEDESFTEPEKDYSTKLQSESSTESGEGTFTESNQDSSSSEDFSDPSSEIITESWFEQVSTPYPTSELTAISSEPGTDISFSNIPTQLPFPIESPIVHPENPIESNSEDLTDPNTNEPTDPMTREPMDPGADDPIEYITEESTVTPTYEHSYPSTGETNILSTDENSYPPTEEQTDESTIPPTTDMSQPETKTTEEPSITYNTNQTGTEEPTSLVSKGLSETYSEDPPELHSESSTVLPTEEPTLSENPTIPILGEVTFTVIQSSDQPPPPSIETVTEANAETNINPTIRTFPESFTSVNSDPPPVTITLTEIITTTSIDPSNPNVSETLILTVITTSIDVPQVVVTTTVSRPDTTYVTTITEPYNPPVIVTTTVSESDSSYVTTITEPYNPPVTVTVSNPDTTYVTTVTNPYYPPPTVTTIVNPDTTYVVTVTPPYVPPGVVTTITNPYTTYVTTGPYNPPVVVTTIVYPDTTLVATVTGPYVPPPFVTTVTGANTVYVTTISYPPVYPPVPTGSQPGGTTPGNVNLEQGEELQTPPSGGNSYAPANSNDSSANLEQNEELQVQYPDANTNSPSSSNTSQGAPNVPANFNPTEDVSRPENPNDPTTNSNQTEELQAPVSGDDPNSTENANAPVGNPNDPSLQNDEELIQDTKVFSYTSAVSTTIVSHGTTYETSIPVIYTTTVPQNEIPDGIPEVLVATANPTSPDYDDTSNANPDLEELLEGFEGLASDISINTFMLCLCLISTIIFV</sequence>
<dbReference type="RefSeq" id="XP_007374549.1">
    <property type="nucleotide sequence ID" value="XM_007374487.1"/>
</dbReference>
<dbReference type="Pfam" id="PF10182">
    <property type="entry name" value="Flo11"/>
    <property type="match status" value="1"/>
</dbReference>
<feature type="compositionally biased region" description="Polar residues" evidence="1">
    <location>
        <begin position="951"/>
        <end position="972"/>
    </location>
</feature>
<feature type="compositionally biased region" description="Polar residues" evidence="1">
    <location>
        <begin position="648"/>
        <end position="664"/>
    </location>
</feature>
<feature type="compositionally biased region" description="Acidic residues" evidence="1">
    <location>
        <begin position="395"/>
        <end position="422"/>
    </location>
</feature>
<evidence type="ECO:0000256" key="2">
    <source>
        <dbReference type="SAM" id="SignalP"/>
    </source>
</evidence>
<feature type="compositionally biased region" description="Polar residues" evidence="1">
    <location>
        <begin position="592"/>
        <end position="637"/>
    </location>
</feature>
<feature type="compositionally biased region" description="Polar residues" evidence="1">
    <location>
        <begin position="1018"/>
        <end position="1029"/>
    </location>
</feature>
<keyword evidence="2" id="KW-0732">Signal</keyword>
<dbReference type="PROSITE" id="PS51824">
    <property type="entry name" value="FLO11"/>
    <property type="match status" value="2"/>
</dbReference>
<feature type="compositionally biased region" description="Low complexity" evidence="1">
    <location>
        <begin position="434"/>
        <end position="464"/>
    </location>
</feature>
<protein>
    <recommendedName>
        <fullName evidence="3">Flo11 domain-containing protein</fullName>
    </recommendedName>
</protein>
<dbReference type="EMBL" id="GL996501">
    <property type="protein sequence ID" value="EGW33034.1"/>
    <property type="molecule type" value="Genomic_DNA"/>
</dbReference>
<accession>G3AKZ1</accession>
<feature type="compositionally biased region" description="Polar residues" evidence="1">
    <location>
        <begin position="470"/>
        <end position="501"/>
    </location>
</feature>
<feature type="compositionally biased region" description="Polar residues" evidence="1">
    <location>
        <begin position="555"/>
        <end position="584"/>
    </location>
</feature>
<dbReference type="GeneID" id="18875077"/>
<dbReference type="AlphaFoldDB" id="G3AKZ1"/>
<feature type="region of interest" description="Disordered" evidence="1">
    <location>
        <begin position="380"/>
        <end position="664"/>
    </location>
</feature>
<dbReference type="STRING" id="619300.G3AKZ1"/>
<dbReference type="InterPro" id="IPR018789">
    <property type="entry name" value="Flo11"/>
</dbReference>
<dbReference type="eggNOG" id="ENOG502S91K">
    <property type="taxonomic scope" value="Eukaryota"/>
</dbReference>
<feature type="signal peptide" evidence="2">
    <location>
        <begin position="1"/>
        <end position="20"/>
    </location>
</feature>
<evidence type="ECO:0000313" key="5">
    <source>
        <dbReference type="Proteomes" id="UP000000709"/>
    </source>
</evidence>
<evidence type="ECO:0000313" key="4">
    <source>
        <dbReference type="EMBL" id="EGW33034.1"/>
    </source>
</evidence>
<dbReference type="HOGENOM" id="CLU_274765_0_0_1"/>